<gene>
    <name evidence="2" type="ORF">IF1G_05148</name>
</gene>
<sequence>MAPRSQSSTDHITTPIYTPVYTPVYTPITPVQTNDTSVHTNTQKPYLIDNDTDYLEIIQQTPPYEASFGTETQIEYSVGEQRPDWEQLQSQLQLQQFQQQFQQPQQFKQYEEGFPAGETFTHQFLEDLPQEGEQFTSPFVTNHQLYFQQPEHASVSQTPPSNVSPVDFNEIPYTPLAISNPQPFLNYPISMSFPPPRTPLPSSASSPELYQQPAIQQSVCTHRTAPRPAMTSTTATAAAVFSKSSSAAAAAFASGGSLELSLGMLRIGGYTLEEAGVKLPEHIDGEERQRRLLLLAQELHYEATHPPVLPPSQVPDLPDKPPPLVMPRVQPGMSPAQRDAVAAEVAVRAKEQRKNDQVRNNLAAKKSRLLRIECLKNTRLQLNAKAAECAWLRLQIVALSGEALPHRPSEAWGGSGFVYRNKRKRAPLEDAAAELEAVAAELEAEWGTGAGPDDEEEEEQAPDVEGVVPKRIKLAITEEVRARVMAHKGVLTEQKKGKTRSPVRRSQGPAKAAEERASVDEALAGTGSRVRGQRQRRRSHNGNKP</sequence>
<dbReference type="AlphaFoldDB" id="A0A545W1S1"/>
<feature type="region of interest" description="Disordered" evidence="1">
    <location>
        <begin position="447"/>
        <end position="468"/>
    </location>
</feature>
<evidence type="ECO:0008006" key="4">
    <source>
        <dbReference type="Google" id="ProtNLM"/>
    </source>
</evidence>
<comment type="caution">
    <text evidence="2">The sequence shown here is derived from an EMBL/GenBank/DDBJ whole genome shotgun (WGS) entry which is preliminary data.</text>
</comment>
<accession>A0A545W1S1</accession>
<dbReference type="EMBL" id="SPUK01000006">
    <property type="protein sequence ID" value="TQV96565.1"/>
    <property type="molecule type" value="Genomic_DNA"/>
</dbReference>
<dbReference type="OrthoDB" id="4847496at2759"/>
<protein>
    <recommendedName>
        <fullName evidence="4">BZIP domain-containing protein</fullName>
    </recommendedName>
</protein>
<keyword evidence="3" id="KW-1185">Reference proteome</keyword>
<feature type="region of interest" description="Disordered" evidence="1">
    <location>
        <begin position="485"/>
        <end position="545"/>
    </location>
</feature>
<dbReference type="STRING" id="43265.A0A545W1S1"/>
<organism evidence="2 3">
    <name type="scientific">Cordyceps javanica</name>
    <dbReference type="NCBI Taxonomy" id="43265"/>
    <lineage>
        <taxon>Eukaryota</taxon>
        <taxon>Fungi</taxon>
        <taxon>Dikarya</taxon>
        <taxon>Ascomycota</taxon>
        <taxon>Pezizomycotina</taxon>
        <taxon>Sordariomycetes</taxon>
        <taxon>Hypocreomycetidae</taxon>
        <taxon>Hypocreales</taxon>
        <taxon>Cordycipitaceae</taxon>
        <taxon>Cordyceps</taxon>
    </lineage>
</organism>
<evidence type="ECO:0000256" key="1">
    <source>
        <dbReference type="SAM" id="MobiDB-lite"/>
    </source>
</evidence>
<evidence type="ECO:0000313" key="2">
    <source>
        <dbReference type="EMBL" id="TQV96565.1"/>
    </source>
</evidence>
<proteinExistence type="predicted"/>
<feature type="compositionally biased region" description="Basic residues" evidence="1">
    <location>
        <begin position="531"/>
        <end position="545"/>
    </location>
</feature>
<feature type="compositionally biased region" description="Acidic residues" evidence="1">
    <location>
        <begin position="452"/>
        <end position="462"/>
    </location>
</feature>
<reference evidence="2 3" key="1">
    <citation type="journal article" date="2019" name="Appl. Microbiol. Biotechnol.">
        <title>Genome sequence of Isaria javanica and comparative genome analysis insights into family S53 peptidase evolution in fungal entomopathogens.</title>
        <authorList>
            <person name="Lin R."/>
            <person name="Zhang X."/>
            <person name="Xin B."/>
            <person name="Zou M."/>
            <person name="Gao Y."/>
            <person name="Qin F."/>
            <person name="Hu Q."/>
            <person name="Xie B."/>
            <person name="Cheng X."/>
        </authorList>
    </citation>
    <scope>NUCLEOTIDE SEQUENCE [LARGE SCALE GENOMIC DNA]</scope>
    <source>
        <strain evidence="2 3">IJ1G</strain>
    </source>
</reference>
<name>A0A545W1S1_9HYPO</name>
<dbReference type="Proteomes" id="UP000315783">
    <property type="component" value="Unassembled WGS sequence"/>
</dbReference>
<evidence type="ECO:0000313" key="3">
    <source>
        <dbReference type="Proteomes" id="UP000315783"/>
    </source>
</evidence>